<dbReference type="GO" id="GO:0030490">
    <property type="term" value="P:maturation of SSU-rRNA"/>
    <property type="evidence" value="ECO:0007669"/>
    <property type="project" value="UniProtKB-UniRule"/>
</dbReference>
<dbReference type="NCBIfam" id="TIGR00082">
    <property type="entry name" value="rbfA"/>
    <property type="match status" value="1"/>
</dbReference>
<evidence type="ECO:0000256" key="1">
    <source>
        <dbReference type="ARBA" id="ARBA00022517"/>
    </source>
</evidence>
<dbReference type="Gene3D" id="3.30.300.20">
    <property type="match status" value="1"/>
</dbReference>
<dbReference type="Proteomes" id="UP000251692">
    <property type="component" value="Unassembled WGS sequence"/>
</dbReference>
<evidence type="ECO:0000313" key="3">
    <source>
        <dbReference type="EMBL" id="RAU84297.1"/>
    </source>
</evidence>
<sequence length="132" mass="15013">MESKRQQKFSRLIQKELADIFQREVPHLFGSAFISVSMVRVSPDLGLARVYVSVMMAPDSKALLGEVRENTKTIRHLLAQRIKSQVRIVPELVFFLDDGAEYAASMDKLFSGLEIPPAPENDDEFDEIYPNK</sequence>
<protein>
    <recommendedName>
        <fullName evidence="2">Ribosome-binding factor A</fullName>
    </recommendedName>
</protein>
<dbReference type="PANTHER" id="PTHR33515">
    <property type="entry name" value="RIBOSOME-BINDING FACTOR A, CHLOROPLASTIC-RELATED"/>
    <property type="match status" value="1"/>
</dbReference>
<keyword evidence="4" id="KW-1185">Reference proteome</keyword>
<comment type="subcellular location">
    <subcellularLocation>
        <location evidence="2">Cytoplasm</location>
    </subcellularLocation>
</comment>
<organism evidence="3 4">
    <name type="scientific">Pontibacter arcticus</name>
    <dbReference type="NCBI Taxonomy" id="2080288"/>
    <lineage>
        <taxon>Bacteria</taxon>
        <taxon>Pseudomonadati</taxon>
        <taxon>Bacteroidota</taxon>
        <taxon>Cytophagia</taxon>
        <taxon>Cytophagales</taxon>
        <taxon>Hymenobacteraceae</taxon>
        <taxon>Pontibacter</taxon>
    </lineage>
</organism>
<dbReference type="HAMAP" id="MF_00003">
    <property type="entry name" value="RbfA"/>
    <property type="match status" value="1"/>
</dbReference>
<comment type="similarity">
    <text evidence="2">Belongs to the RbfA family.</text>
</comment>
<reference evidence="3 4" key="1">
    <citation type="submission" date="2018-06" db="EMBL/GenBank/DDBJ databases">
        <authorList>
            <person name="Liu Z.-W."/>
        </authorList>
    </citation>
    <scope>NUCLEOTIDE SEQUENCE [LARGE SCALE GENOMIC DNA]</scope>
    <source>
        <strain evidence="3 4">2b14</strain>
    </source>
</reference>
<dbReference type="GO" id="GO:0043024">
    <property type="term" value="F:ribosomal small subunit binding"/>
    <property type="evidence" value="ECO:0007669"/>
    <property type="project" value="TreeGrafter"/>
</dbReference>
<name>A0A364RJ17_9BACT</name>
<dbReference type="RefSeq" id="WP_112304578.1">
    <property type="nucleotide sequence ID" value="NZ_QMDV01000001.1"/>
</dbReference>
<dbReference type="OrthoDB" id="9811910at2"/>
<keyword evidence="1 2" id="KW-0690">Ribosome biogenesis</keyword>
<keyword evidence="2" id="KW-0963">Cytoplasm</keyword>
<reference evidence="3 4" key="2">
    <citation type="submission" date="2018-07" db="EMBL/GenBank/DDBJ databases">
        <title>Pontibacter sp. 2b14 genomic sequence and assembly.</title>
        <authorList>
            <person name="Du Z.-J."/>
        </authorList>
    </citation>
    <scope>NUCLEOTIDE SEQUENCE [LARGE SCALE GENOMIC DNA]</scope>
    <source>
        <strain evidence="3 4">2b14</strain>
    </source>
</reference>
<dbReference type="AlphaFoldDB" id="A0A364RJ17"/>
<dbReference type="InterPro" id="IPR023799">
    <property type="entry name" value="RbfA_dom_sf"/>
</dbReference>
<proteinExistence type="inferred from homology"/>
<accession>A0A364RJ17</accession>
<gene>
    <name evidence="2 3" type="primary">rbfA</name>
    <name evidence="3" type="ORF">DP923_04450</name>
</gene>
<dbReference type="SUPFAM" id="SSF89919">
    <property type="entry name" value="Ribosome-binding factor A, RbfA"/>
    <property type="match status" value="1"/>
</dbReference>
<evidence type="ECO:0000256" key="2">
    <source>
        <dbReference type="HAMAP-Rule" id="MF_00003"/>
    </source>
</evidence>
<comment type="subunit">
    <text evidence="2">Monomer. Binds 30S ribosomal subunits, but not 50S ribosomal subunits or 70S ribosomes.</text>
</comment>
<dbReference type="InterPro" id="IPR015946">
    <property type="entry name" value="KH_dom-like_a/b"/>
</dbReference>
<dbReference type="Pfam" id="PF02033">
    <property type="entry name" value="RBFA"/>
    <property type="match status" value="1"/>
</dbReference>
<comment type="function">
    <text evidence="2">One of several proteins that assist in the late maturation steps of the functional core of the 30S ribosomal subunit. Associates with free 30S ribosomal subunits (but not with 30S subunits that are part of 70S ribosomes or polysomes). Required for efficient processing of 16S rRNA. May interact with the 5'-terminal helix region of 16S rRNA.</text>
</comment>
<dbReference type="PANTHER" id="PTHR33515:SF1">
    <property type="entry name" value="RIBOSOME-BINDING FACTOR A, CHLOROPLASTIC-RELATED"/>
    <property type="match status" value="1"/>
</dbReference>
<evidence type="ECO:0000313" key="4">
    <source>
        <dbReference type="Proteomes" id="UP000251692"/>
    </source>
</evidence>
<dbReference type="InterPro" id="IPR000238">
    <property type="entry name" value="RbfA"/>
</dbReference>
<dbReference type="EMBL" id="QMDV01000001">
    <property type="protein sequence ID" value="RAU84297.1"/>
    <property type="molecule type" value="Genomic_DNA"/>
</dbReference>
<dbReference type="GO" id="GO:0005829">
    <property type="term" value="C:cytosol"/>
    <property type="evidence" value="ECO:0007669"/>
    <property type="project" value="TreeGrafter"/>
</dbReference>
<comment type="caution">
    <text evidence="3">The sequence shown here is derived from an EMBL/GenBank/DDBJ whole genome shotgun (WGS) entry which is preliminary data.</text>
</comment>